<dbReference type="InterPro" id="IPR001841">
    <property type="entry name" value="Znf_RING"/>
</dbReference>
<dbReference type="Gene3D" id="3.30.40.10">
    <property type="entry name" value="Zinc/RING finger domain, C3HC4 (zinc finger)"/>
    <property type="match status" value="1"/>
</dbReference>
<organism evidence="6 7">
    <name type="scientific">Oreochromis aureus</name>
    <name type="common">Israeli tilapia</name>
    <name type="synonym">Chromis aureus</name>
    <dbReference type="NCBI Taxonomy" id="47969"/>
    <lineage>
        <taxon>Eukaryota</taxon>
        <taxon>Metazoa</taxon>
        <taxon>Chordata</taxon>
        <taxon>Craniata</taxon>
        <taxon>Vertebrata</taxon>
        <taxon>Euteleostomi</taxon>
        <taxon>Actinopterygii</taxon>
        <taxon>Neopterygii</taxon>
        <taxon>Teleostei</taxon>
        <taxon>Neoteleostei</taxon>
        <taxon>Acanthomorphata</taxon>
        <taxon>Ovalentaria</taxon>
        <taxon>Cichlomorphae</taxon>
        <taxon>Cichliformes</taxon>
        <taxon>Cichlidae</taxon>
        <taxon>African cichlids</taxon>
        <taxon>Pseudocrenilabrinae</taxon>
        <taxon>Oreochromini</taxon>
        <taxon>Oreochromis</taxon>
    </lineage>
</organism>
<evidence type="ECO:0000313" key="6">
    <source>
        <dbReference type="Ensembl" id="ENSOABP00000071988.1"/>
    </source>
</evidence>
<dbReference type="SMART" id="SM00184">
    <property type="entry name" value="RING"/>
    <property type="match status" value="1"/>
</dbReference>
<keyword evidence="2 4" id="KW-0863">Zinc-finger</keyword>
<evidence type="ECO:0000313" key="7">
    <source>
        <dbReference type="Proteomes" id="UP000472276"/>
    </source>
</evidence>
<dbReference type="PROSITE" id="PS00518">
    <property type="entry name" value="ZF_RING_1"/>
    <property type="match status" value="1"/>
</dbReference>
<dbReference type="AlphaFoldDB" id="A0AAZ1XWS0"/>
<evidence type="ECO:0000256" key="1">
    <source>
        <dbReference type="ARBA" id="ARBA00022723"/>
    </source>
</evidence>
<dbReference type="Proteomes" id="UP000472276">
    <property type="component" value="Unassembled WGS sequence"/>
</dbReference>
<dbReference type="SUPFAM" id="SSF57850">
    <property type="entry name" value="RING/U-box"/>
    <property type="match status" value="1"/>
</dbReference>
<evidence type="ECO:0000256" key="3">
    <source>
        <dbReference type="ARBA" id="ARBA00022833"/>
    </source>
</evidence>
<dbReference type="Ensembl" id="ENSOABT00000079001.1">
    <property type="protein sequence ID" value="ENSOABP00000071988.1"/>
    <property type="gene ID" value="ENSOABG00000032534.1"/>
</dbReference>
<keyword evidence="3" id="KW-0862">Zinc</keyword>
<feature type="domain" description="RING-type" evidence="5">
    <location>
        <begin position="7"/>
        <end position="50"/>
    </location>
</feature>
<dbReference type="Pfam" id="PF13445">
    <property type="entry name" value="zf-RING_UBOX"/>
    <property type="match status" value="1"/>
</dbReference>
<protein>
    <recommendedName>
        <fullName evidence="5">RING-type domain-containing protein</fullName>
    </recommendedName>
</protein>
<dbReference type="InterPro" id="IPR013083">
    <property type="entry name" value="Znf_RING/FYVE/PHD"/>
</dbReference>
<keyword evidence="1" id="KW-0479">Metal-binding</keyword>
<dbReference type="PROSITE" id="PS50089">
    <property type="entry name" value="ZF_RING_2"/>
    <property type="match status" value="1"/>
</dbReference>
<reference evidence="6" key="2">
    <citation type="submission" date="2025-08" db="UniProtKB">
        <authorList>
            <consortium name="Ensembl"/>
        </authorList>
    </citation>
    <scope>IDENTIFICATION</scope>
</reference>
<accession>A0AAZ1XWS0</accession>
<evidence type="ECO:0000256" key="4">
    <source>
        <dbReference type="PROSITE-ProRule" id="PRU00175"/>
    </source>
</evidence>
<dbReference type="InterPro" id="IPR017907">
    <property type="entry name" value="Znf_RING_CS"/>
</dbReference>
<proteinExistence type="predicted"/>
<sequence length="102" mass="11777">IPLRFSCSICLDLLNEPVTTSCGHSFCKSCIRSHWDAEDQKGTYTCPQCRQAFVSRPVLGKNTMLADLVEELKKNVLQRAERQRELGPRRLDIQQRIQDKEK</sequence>
<evidence type="ECO:0000256" key="2">
    <source>
        <dbReference type="ARBA" id="ARBA00022771"/>
    </source>
</evidence>
<dbReference type="PANTHER" id="PTHR25465:SF5">
    <property type="entry name" value="E3 UBIQUITIN_ISG15 LIGASE TRIM25-RELATED"/>
    <property type="match status" value="1"/>
</dbReference>
<dbReference type="PANTHER" id="PTHR25465">
    <property type="entry name" value="B-BOX DOMAIN CONTAINING"/>
    <property type="match status" value="1"/>
</dbReference>
<keyword evidence="7" id="KW-1185">Reference proteome</keyword>
<name>A0AAZ1XWS0_OREAU</name>
<reference evidence="6" key="3">
    <citation type="submission" date="2025-09" db="UniProtKB">
        <authorList>
            <consortium name="Ensembl"/>
        </authorList>
    </citation>
    <scope>IDENTIFICATION</scope>
</reference>
<evidence type="ECO:0000259" key="5">
    <source>
        <dbReference type="PROSITE" id="PS50089"/>
    </source>
</evidence>
<dbReference type="GO" id="GO:0008270">
    <property type="term" value="F:zinc ion binding"/>
    <property type="evidence" value="ECO:0007669"/>
    <property type="project" value="UniProtKB-KW"/>
</dbReference>
<dbReference type="InterPro" id="IPR051051">
    <property type="entry name" value="E3_ubiq-ligase_TRIM/RNF"/>
</dbReference>
<reference evidence="7" key="1">
    <citation type="submission" date="2020-03" db="EMBL/GenBank/DDBJ databases">
        <title>Evolution of repeat sequences and sex chromosomes of tilapia species revealed by chromosome-level genomes.</title>
        <authorList>
            <person name="Xu L."/>
            <person name="Tao W."/>
            <person name="Wang D."/>
            <person name="Zhou Q."/>
        </authorList>
    </citation>
    <scope>NUCLEOTIDE SEQUENCE [LARGE SCALE GENOMIC DNA]</scope>
    <source>
        <strain evidence="7">Israel</strain>
    </source>
</reference>
<dbReference type="InterPro" id="IPR027370">
    <property type="entry name" value="Znf-RING_euk"/>
</dbReference>